<dbReference type="PANTHER" id="PTHR21343:SF1">
    <property type="entry name" value="COBYRIC ACID SYNTHASE"/>
    <property type="match status" value="1"/>
</dbReference>
<dbReference type="InterPro" id="IPR011698">
    <property type="entry name" value="GATase_3"/>
</dbReference>
<dbReference type="GO" id="GO:0015420">
    <property type="term" value="F:ABC-type vitamin B12 transporter activity"/>
    <property type="evidence" value="ECO:0007669"/>
    <property type="project" value="UniProtKB-UniRule"/>
</dbReference>
<feature type="active site" evidence="4">
    <location>
        <position position="438"/>
    </location>
</feature>
<dbReference type="PANTHER" id="PTHR21343">
    <property type="entry name" value="DETHIOBIOTIN SYNTHETASE"/>
    <property type="match status" value="1"/>
</dbReference>
<comment type="caution">
    <text evidence="7">The sequence shown here is derived from an EMBL/GenBank/DDBJ whole genome shotgun (WGS) entry which is preliminary data.</text>
</comment>
<evidence type="ECO:0000256" key="1">
    <source>
        <dbReference type="ARBA" id="ARBA00004953"/>
    </source>
</evidence>
<dbReference type="CDD" id="cd01750">
    <property type="entry name" value="GATase1_CobQ"/>
    <property type="match status" value="1"/>
</dbReference>
<reference evidence="7 8" key="1">
    <citation type="submission" date="2020-02" db="EMBL/GenBank/DDBJ databases">
        <title>Genome assembly of a novel Clostridium senegalense strain.</title>
        <authorList>
            <person name="Gupta T.B."/>
            <person name="Jauregui R."/>
            <person name="Maclean P."/>
            <person name="Nawarathana A."/>
            <person name="Brightwell G."/>
        </authorList>
    </citation>
    <scope>NUCLEOTIDE SEQUENCE [LARGE SCALE GENOMIC DNA]</scope>
    <source>
        <strain evidence="7 8">AGRFS4</strain>
    </source>
</reference>
<evidence type="ECO:0000313" key="7">
    <source>
        <dbReference type="EMBL" id="NEU06241.1"/>
    </source>
</evidence>
<dbReference type="InterPro" id="IPR004459">
    <property type="entry name" value="CobQ_synth"/>
</dbReference>
<evidence type="ECO:0000256" key="3">
    <source>
        <dbReference type="ARBA" id="ARBA00022962"/>
    </source>
</evidence>
<proteinExistence type="inferred from homology"/>
<protein>
    <recommendedName>
        <fullName evidence="4">Cobyric acid synthase</fullName>
    </recommendedName>
</protein>
<dbReference type="EMBL" id="JAAGPU010000037">
    <property type="protein sequence ID" value="NEU06241.1"/>
    <property type="molecule type" value="Genomic_DNA"/>
</dbReference>
<dbReference type="SUPFAM" id="SSF52540">
    <property type="entry name" value="P-loop containing nucleoside triphosphate hydrolases"/>
    <property type="match status" value="1"/>
</dbReference>
<keyword evidence="8" id="KW-1185">Reference proteome</keyword>
<dbReference type="NCBIfam" id="TIGR00313">
    <property type="entry name" value="cobQ"/>
    <property type="match status" value="1"/>
</dbReference>
<gene>
    <name evidence="4" type="primary">cobQ</name>
    <name evidence="7" type="ORF">G3M99_15560</name>
</gene>
<evidence type="ECO:0000259" key="6">
    <source>
        <dbReference type="Pfam" id="PF07685"/>
    </source>
</evidence>
<evidence type="ECO:0000256" key="2">
    <source>
        <dbReference type="ARBA" id="ARBA00022573"/>
    </source>
</evidence>
<dbReference type="Pfam" id="PF01656">
    <property type="entry name" value="CbiA"/>
    <property type="match status" value="1"/>
</dbReference>
<dbReference type="CDD" id="cd05389">
    <property type="entry name" value="CobQ_N"/>
    <property type="match status" value="1"/>
</dbReference>
<dbReference type="UniPathway" id="UPA00148"/>
<name>A0A6M0H8Q7_9CLOT</name>
<dbReference type="HAMAP" id="MF_00028">
    <property type="entry name" value="CobQ"/>
    <property type="match status" value="1"/>
</dbReference>
<comment type="function">
    <text evidence="4">Catalyzes amidations at positions B, D, E, and G on adenosylcobyrinic A,C-diamide. NH(2) groups are provided by glutamine, and one molecule of ATP is hydrogenolyzed for each amidation.</text>
</comment>
<evidence type="ECO:0000259" key="5">
    <source>
        <dbReference type="Pfam" id="PF01656"/>
    </source>
</evidence>
<dbReference type="PROSITE" id="PS51274">
    <property type="entry name" value="GATASE_COBBQ"/>
    <property type="match status" value="1"/>
</dbReference>
<feature type="active site" description="Nucleophile" evidence="4">
    <location>
        <position position="326"/>
    </location>
</feature>
<dbReference type="RefSeq" id="WP_199870750.1">
    <property type="nucleotide sequence ID" value="NZ_JAAGPU010000037.1"/>
</dbReference>
<dbReference type="NCBIfam" id="NF001989">
    <property type="entry name" value="PRK00784.1"/>
    <property type="match status" value="1"/>
</dbReference>
<dbReference type="Pfam" id="PF07685">
    <property type="entry name" value="GATase_3"/>
    <property type="match status" value="1"/>
</dbReference>
<comment type="pathway">
    <text evidence="1 4">Cofactor biosynthesis; adenosylcobalamin biosynthesis.</text>
</comment>
<evidence type="ECO:0000256" key="4">
    <source>
        <dbReference type="HAMAP-Rule" id="MF_00028"/>
    </source>
</evidence>
<dbReference type="SUPFAM" id="SSF52317">
    <property type="entry name" value="Class I glutamine amidotransferase-like"/>
    <property type="match status" value="1"/>
</dbReference>
<dbReference type="Gene3D" id="3.40.50.880">
    <property type="match status" value="1"/>
</dbReference>
<dbReference type="InterPro" id="IPR027417">
    <property type="entry name" value="P-loop_NTPase"/>
</dbReference>
<evidence type="ECO:0000313" key="8">
    <source>
        <dbReference type="Proteomes" id="UP000481872"/>
    </source>
</evidence>
<dbReference type="Gene3D" id="3.40.50.300">
    <property type="entry name" value="P-loop containing nucleotide triphosphate hydrolases"/>
    <property type="match status" value="1"/>
</dbReference>
<dbReference type="InterPro" id="IPR029062">
    <property type="entry name" value="Class_I_gatase-like"/>
</dbReference>
<dbReference type="Proteomes" id="UP000481872">
    <property type="component" value="Unassembled WGS sequence"/>
</dbReference>
<dbReference type="GO" id="GO:0003824">
    <property type="term" value="F:catalytic activity"/>
    <property type="evidence" value="ECO:0007669"/>
    <property type="project" value="InterPro"/>
</dbReference>
<feature type="domain" description="CobB/CobQ-like glutamine amidotransferase" evidence="6">
    <location>
        <begin position="248"/>
        <end position="444"/>
    </location>
</feature>
<dbReference type="AlphaFoldDB" id="A0A6M0H8Q7"/>
<dbReference type="GO" id="GO:0009236">
    <property type="term" value="P:cobalamin biosynthetic process"/>
    <property type="evidence" value="ECO:0007669"/>
    <property type="project" value="UniProtKB-UniRule"/>
</dbReference>
<dbReference type="InterPro" id="IPR047045">
    <property type="entry name" value="CobQ_N"/>
</dbReference>
<dbReference type="InterPro" id="IPR002586">
    <property type="entry name" value="CobQ/CobB/MinD/ParA_Nub-bd_dom"/>
</dbReference>
<organism evidence="7 8">
    <name type="scientific">Clostridium senegalense</name>
    <dbReference type="NCBI Taxonomy" id="1465809"/>
    <lineage>
        <taxon>Bacteria</taxon>
        <taxon>Bacillati</taxon>
        <taxon>Bacillota</taxon>
        <taxon>Clostridia</taxon>
        <taxon>Eubacteriales</taxon>
        <taxon>Clostridiaceae</taxon>
        <taxon>Clostridium</taxon>
    </lineage>
</organism>
<feature type="domain" description="CobQ/CobB/MinD/ParA nucleotide binding" evidence="5">
    <location>
        <begin position="4"/>
        <end position="225"/>
    </location>
</feature>
<dbReference type="InterPro" id="IPR033949">
    <property type="entry name" value="CobQ_GATase1"/>
</dbReference>
<accession>A0A6M0H8Q7</accession>
<sequence>MAKIMVQGTASSVGKSILVTALCRIFTQDGYKVCPYKAQNMSLNSYITLDGKEMGRAQVLQAYASGLEPEAYMNPILLKPTSDQKCQIIVNGEVYGNSSAMEYHNLKLKFRDMLKNQFDELEKKFDIIVMEGAGSPAEINLRDRDIVNMGMAELVDAPVILVGDIDKGGVFASLVGTLMLLEDNEKERVKGTVINKFRGDVDILKPGIDMLEDISKKQCLGVVPHFTLALEDEDGAVELNKNITDKIDIAVIKLPRVSNFTDLDALKIEEDVSVRYITSLEEFKNPDLLIIPGTKNTIEDLNVLKTSGLFDKIKEYSKKGNVIGICGGYQMLGKKIKDPYKVESNNLETEGLGLLDIETVFENKKVTTRVEGTVINKDLFNTTKEDINVYGYEIHMGVSELGENADPLFRITKENGEKCDHIDGVINKERTVIGTYLHGVFDNIDFREVIINELRSEKGIECKKAQPYENLREKELDRLADLVRSSLDMDKVYEIVGLKK</sequence>
<comment type="similarity">
    <text evidence="4">Belongs to the CobB/CobQ family. CobQ subfamily.</text>
</comment>
<keyword evidence="3 4" id="KW-0315">Glutamine amidotransferase</keyword>
<keyword evidence="2 4" id="KW-0169">Cobalamin biosynthesis</keyword>